<sequence length="402" mass="41069">MRRTHYAYAGAALTLGLILAGCDQVRLPGLNPASPDPASKADGASGGYTEADLQPTPAEIEAERAETARKAEEAAAAAAEEMPAAGASREPGEAAASAPDAPSEEEARLAPETALAATLGLVNATRCSLPAGAAPTPTVAMAAGATELEEPMAGTEAVNALAATLGAFPGIVKIEPRRAEPTGAVASGHCGAVRVARNWFVTAAHCIDEPFDEIRVIGEAANLRSPEAKRASAEYAVCHAGYQGTDNGYANDIALVHLSEDQVAGLGNVPVARFGATSRPLAPANYPIGEMAGWGLTRFDGQLSNDLLTTRLKITHAGPAAITVASDNGAGPCIGDSGGPLYVTEADGSKTAVGILSVVEQNRTTGHFCEGEYNGRYTNLQGYGDWITSVMALCDADQGACR</sequence>
<dbReference type="InterPro" id="IPR001314">
    <property type="entry name" value="Peptidase_S1A"/>
</dbReference>
<comment type="caution">
    <text evidence="5">The sequence shown here is derived from an EMBL/GenBank/DDBJ whole genome shotgun (WGS) entry which is preliminary data.</text>
</comment>
<dbReference type="PRINTS" id="PR00722">
    <property type="entry name" value="CHYMOTRYPSIN"/>
</dbReference>
<dbReference type="PROSITE" id="PS00134">
    <property type="entry name" value="TRYPSIN_HIS"/>
    <property type="match status" value="1"/>
</dbReference>
<accession>A0A062VNX5</accession>
<dbReference type="Proteomes" id="UP000027100">
    <property type="component" value="Unassembled WGS sequence"/>
</dbReference>
<dbReference type="InterPro" id="IPR033116">
    <property type="entry name" value="TRYPSIN_SER"/>
</dbReference>
<keyword evidence="1" id="KW-1015">Disulfide bond</keyword>
<dbReference type="eggNOG" id="COG5640">
    <property type="taxonomic scope" value="Bacteria"/>
</dbReference>
<feature type="compositionally biased region" description="Low complexity" evidence="3">
    <location>
        <begin position="74"/>
        <end position="101"/>
    </location>
</feature>
<organism evidence="5 6">
    <name type="scientific">Hyphomonas polymorpha PS728</name>
    <dbReference type="NCBI Taxonomy" id="1280954"/>
    <lineage>
        <taxon>Bacteria</taxon>
        <taxon>Pseudomonadati</taxon>
        <taxon>Pseudomonadota</taxon>
        <taxon>Alphaproteobacteria</taxon>
        <taxon>Hyphomonadales</taxon>
        <taxon>Hyphomonadaceae</taxon>
        <taxon>Hyphomonas</taxon>
    </lineage>
</organism>
<feature type="region of interest" description="Disordered" evidence="3">
    <location>
        <begin position="30"/>
        <end position="109"/>
    </location>
</feature>
<feature type="domain" description="Peptidase S1" evidence="4">
    <location>
        <begin position="152"/>
        <end position="392"/>
    </location>
</feature>
<keyword evidence="2" id="KW-0378">Hydrolase</keyword>
<protein>
    <submittedName>
        <fullName evidence="5">Trypsin domain-containing protein</fullName>
    </submittedName>
</protein>
<dbReference type="OrthoDB" id="267336at2"/>
<keyword evidence="2" id="KW-0720">Serine protease</keyword>
<dbReference type="Gene3D" id="2.40.10.10">
    <property type="entry name" value="Trypsin-like serine proteases"/>
    <property type="match status" value="1"/>
</dbReference>
<dbReference type="InterPro" id="IPR051333">
    <property type="entry name" value="CLIP_Serine_Protease"/>
</dbReference>
<dbReference type="SMART" id="SM00020">
    <property type="entry name" value="Tryp_SPc"/>
    <property type="match status" value="1"/>
</dbReference>
<dbReference type="PATRIC" id="fig|1280954.3.peg.110"/>
<dbReference type="EMBL" id="ARYM01000001">
    <property type="protein sequence ID" value="KDA00468.1"/>
    <property type="molecule type" value="Genomic_DNA"/>
</dbReference>
<dbReference type="InterPro" id="IPR043504">
    <property type="entry name" value="Peptidase_S1_PA_chymotrypsin"/>
</dbReference>
<dbReference type="SUPFAM" id="SSF50494">
    <property type="entry name" value="Trypsin-like serine proteases"/>
    <property type="match status" value="1"/>
</dbReference>
<gene>
    <name evidence="5" type="ORF">HPO_00525</name>
</gene>
<dbReference type="PROSITE" id="PS50240">
    <property type="entry name" value="TRYPSIN_DOM"/>
    <property type="match status" value="1"/>
</dbReference>
<keyword evidence="2" id="KW-0645">Protease</keyword>
<dbReference type="PANTHER" id="PTHR24260">
    <property type="match status" value="1"/>
</dbReference>
<dbReference type="GO" id="GO:0004252">
    <property type="term" value="F:serine-type endopeptidase activity"/>
    <property type="evidence" value="ECO:0007669"/>
    <property type="project" value="InterPro"/>
</dbReference>
<evidence type="ECO:0000313" key="6">
    <source>
        <dbReference type="Proteomes" id="UP000027100"/>
    </source>
</evidence>
<reference evidence="5 6" key="1">
    <citation type="journal article" date="2014" name="Antonie Van Leeuwenhoek">
        <title>Hyphomonas beringensis sp. nov. and Hyphomonas chukchiensis sp. nov., isolated from surface seawater of the Bering Sea and Chukchi Sea.</title>
        <authorList>
            <person name="Li C."/>
            <person name="Lai Q."/>
            <person name="Li G."/>
            <person name="Dong C."/>
            <person name="Wang J."/>
            <person name="Liao Y."/>
            <person name="Shao Z."/>
        </authorList>
    </citation>
    <scope>NUCLEOTIDE SEQUENCE [LARGE SCALE GENOMIC DNA]</scope>
    <source>
        <strain evidence="5 6">PS728</strain>
    </source>
</reference>
<dbReference type="InterPro" id="IPR009003">
    <property type="entry name" value="Peptidase_S1_PA"/>
</dbReference>
<proteinExistence type="predicted"/>
<dbReference type="Pfam" id="PF00089">
    <property type="entry name" value="Trypsin"/>
    <property type="match status" value="1"/>
</dbReference>
<dbReference type="STRING" id="1280954.HPO_00525"/>
<dbReference type="AlphaFoldDB" id="A0A062VNX5"/>
<dbReference type="PROSITE" id="PS00135">
    <property type="entry name" value="TRYPSIN_SER"/>
    <property type="match status" value="1"/>
</dbReference>
<dbReference type="GO" id="GO:0006508">
    <property type="term" value="P:proteolysis"/>
    <property type="evidence" value="ECO:0007669"/>
    <property type="project" value="UniProtKB-KW"/>
</dbReference>
<evidence type="ECO:0000256" key="1">
    <source>
        <dbReference type="ARBA" id="ARBA00023157"/>
    </source>
</evidence>
<dbReference type="PANTHER" id="PTHR24260:SF136">
    <property type="entry name" value="GH08193P-RELATED"/>
    <property type="match status" value="1"/>
</dbReference>
<feature type="compositionally biased region" description="Basic and acidic residues" evidence="3">
    <location>
        <begin position="61"/>
        <end position="73"/>
    </location>
</feature>
<keyword evidence="6" id="KW-1185">Reference proteome</keyword>
<name>A0A062VNX5_9PROT</name>
<evidence type="ECO:0000256" key="3">
    <source>
        <dbReference type="SAM" id="MobiDB-lite"/>
    </source>
</evidence>
<dbReference type="InterPro" id="IPR001254">
    <property type="entry name" value="Trypsin_dom"/>
</dbReference>
<evidence type="ECO:0000259" key="4">
    <source>
        <dbReference type="PROSITE" id="PS50240"/>
    </source>
</evidence>
<evidence type="ECO:0000313" key="5">
    <source>
        <dbReference type="EMBL" id="KDA00468.1"/>
    </source>
</evidence>
<dbReference type="InterPro" id="IPR018114">
    <property type="entry name" value="TRYPSIN_HIS"/>
</dbReference>
<dbReference type="RefSeq" id="WP_162173986.1">
    <property type="nucleotide sequence ID" value="NZ_ARYM01000001.1"/>
</dbReference>
<evidence type="ECO:0000256" key="2">
    <source>
        <dbReference type="RuleBase" id="RU363034"/>
    </source>
</evidence>
<dbReference type="PROSITE" id="PS51257">
    <property type="entry name" value="PROKAR_LIPOPROTEIN"/>
    <property type="match status" value="1"/>
</dbReference>